<dbReference type="PROSITE" id="PS50006">
    <property type="entry name" value="FHA_DOMAIN"/>
    <property type="match status" value="1"/>
</dbReference>
<evidence type="ECO:0000256" key="1">
    <source>
        <dbReference type="SAM" id="MobiDB-lite"/>
    </source>
</evidence>
<dbReference type="SUPFAM" id="SSF49879">
    <property type="entry name" value="SMAD/FHA domain"/>
    <property type="match status" value="1"/>
</dbReference>
<feature type="domain" description="FHA" evidence="2">
    <location>
        <begin position="35"/>
        <end position="110"/>
    </location>
</feature>
<dbReference type="Gene3D" id="2.60.200.20">
    <property type="match status" value="1"/>
</dbReference>
<dbReference type="AlphaFoldDB" id="A0A7S3PQM4"/>
<organism evidence="3">
    <name type="scientific">Aplanochytrium stocchinoi</name>
    <dbReference type="NCBI Taxonomy" id="215587"/>
    <lineage>
        <taxon>Eukaryota</taxon>
        <taxon>Sar</taxon>
        <taxon>Stramenopiles</taxon>
        <taxon>Bigyra</taxon>
        <taxon>Labyrinthulomycetes</taxon>
        <taxon>Thraustochytrida</taxon>
        <taxon>Thraustochytriidae</taxon>
        <taxon>Aplanochytrium</taxon>
    </lineage>
</organism>
<proteinExistence type="predicted"/>
<sequence>MPNRRRVSSSCAILQSKGRENWRVPLRCKGEKSVYTIGRHPNCSLQLSDMHISSKHLTISCRYKSSDSCKEDRDHDGDENDDEANEDSDQVVIELTDTSSNGTWLNGEKLERGRPVLLKSGSEVSFPCDEPLQADYTFIIHIPSVEEDTDTACIGSSTGGGALSSYGGTHTKADKDWNHQFSEQWKEVQKQENELILNVSRLAARVYACNDTISKHQQISAVEEENEERNVLVEKTPPTVSFKEFETGMNELLLANKNTVQVLRSMFDSMKLARNEILLCESMTEDDRASILNKLDTSRWEAVMRAISE</sequence>
<protein>
    <recommendedName>
        <fullName evidence="2">FHA domain-containing protein</fullName>
    </recommendedName>
</protein>
<dbReference type="InterPro" id="IPR008984">
    <property type="entry name" value="SMAD_FHA_dom_sf"/>
</dbReference>
<dbReference type="SMART" id="SM00240">
    <property type="entry name" value="FHA"/>
    <property type="match status" value="1"/>
</dbReference>
<accession>A0A7S3PQM4</accession>
<reference evidence="3" key="1">
    <citation type="submission" date="2021-01" db="EMBL/GenBank/DDBJ databases">
        <authorList>
            <person name="Corre E."/>
            <person name="Pelletier E."/>
            <person name="Niang G."/>
            <person name="Scheremetjew M."/>
            <person name="Finn R."/>
            <person name="Kale V."/>
            <person name="Holt S."/>
            <person name="Cochrane G."/>
            <person name="Meng A."/>
            <person name="Brown T."/>
            <person name="Cohen L."/>
        </authorList>
    </citation>
    <scope>NUCLEOTIDE SEQUENCE</scope>
    <source>
        <strain evidence="3">GSBS06</strain>
    </source>
</reference>
<feature type="region of interest" description="Disordered" evidence="1">
    <location>
        <begin position="67"/>
        <end position="88"/>
    </location>
</feature>
<feature type="compositionally biased region" description="Acidic residues" evidence="1">
    <location>
        <begin position="77"/>
        <end position="88"/>
    </location>
</feature>
<dbReference type="EMBL" id="HBIN01022674">
    <property type="protein sequence ID" value="CAE0447447.1"/>
    <property type="molecule type" value="Transcribed_RNA"/>
</dbReference>
<gene>
    <name evidence="3" type="ORF">ASTO00021_LOCUS17419</name>
</gene>
<dbReference type="Pfam" id="PF00498">
    <property type="entry name" value="FHA"/>
    <property type="match status" value="1"/>
</dbReference>
<evidence type="ECO:0000259" key="2">
    <source>
        <dbReference type="PROSITE" id="PS50006"/>
    </source>
</evidence>
<feature type="compositionally biased region" description="Basic and acidic residues" evidence="1">
    <location>
        <begin position="67"/>
        <end position="76"/>
    </location>
</feature>
<dbReference type="InterPro" id="IPR000253">
    <property type="entry name" value="FHA_dom"/>
</dbReference>
<name>A0A7S3PQM4_9STRA</name>
<evidence type="ECO:0000313" key="3">
    <source>
        <dbReference type="EMBL" id="CAE0447447.1"/>
    </source>
</evidence>